<dbReference type="PROSITE" id="PS51257">
    <property type="entry name" value="PROKAR_LIPOPROTEIN"/>
    <property type="match status" value="1"/>
</dbReference>
<feature type="chain" id="PRO_5036779052" description="Cytochrome P460 domain-containing protein" evidence="1">
    <location>
        <begin position="25"/>
        <end position="169"/>
    </location>
</feature>
<dbReference type="InterPro" id="IPR038142">
    <property type="entry name" value="Cytochrome_P460_sp"/>
</dbReference>
<evidence type="ECO:0008006" key="4">
    <source>
        <dbReference type="Google" id="ProtNLM"/>
    </source>
</evidence>
<gene>
    <name evidence="2" type="ORF">AsAng_0006730</name>
</gene>
<evidence type="ECO:0000313" key="3">
    <source>
        <dbReference type="Proteomes" id="UP001060919"/>
    </source>
</evidence>
<evidence type="ECO:0000313" key="2">
    <source>
        <dbReference type="EMBL" id="BDS09968.1"/>
    </source>
</evidence>
<dbReference type="EMBL" id="AP026867">
    <property type="protein sequence ID" value="BDS09968.1"/>
    <property type="molecule type" value="Genomic_DNA"/>
</dbReference>
<proteinExistence type="predicted"/>
<name>A0A915YBD9_9BACT</name>
<reference evidence="2" key="1">
    <citation type="submission" date="2022-09" db="EMBL/GenBank/DDBJ databases">
        <title>Aureispira anguillicida sp. nov., isolated from Leptocephalus of Japanese eel Anguilla japonica.</title>
        <authorList>
            <person name="Yuasa K."/>
            <person name="Mekata T."/>
            <person name="Ikunari K."/>
        </authorList>
    </citation>
    <scope>NUCLEOTIDE SEQUENCE</scope>
    <source>
        <strain evidence="2">EL160426</strain>
    </source>
</reference>
<evidence type="ECO:0000256" key="1">
    <source>
        <dbReference type="SAM" id="SignalP"/>
    </source>
</evidence>
<dbReference type="RefSeq" id="WP_264791314.1">
    <property type="nucleotide sequence ID" value="NZ_AP026867.1"/>
</dbReference>
<accession>A0A915YBD9</accession>
<dbReference type="CDD" id="cd20716">
    <property type="entry name" value="cyt_P460_fam"/>
    <property type="match status" value="1"/>
</dbReference>
<dbReference type="KEGG" id="aup:AsAng_0006730"/>
<dbReference type="Gene3D" id="3.50.70.20">
    <property type="entry name" value="Cytochrome P460"/>
    <property type="match status" value="1"/>
</dbReference>
<organism evidence="2 3">
    <name type="scientific">Aureispira anguillae</name>
    <dbReference type="NCBI Taxonomy" id="2864201"/>
    <lineage>
        <taxon>Bacteria</taxon>
        <taxon>Pseudomonadati</taxon>
        <taxon>Bacteroidota</taxon>
        <taxon>Saprospiria</taxon>
        <taxon>Saprospirales</taxon>
        <taxon>Saprospiraceae</taxon>
        <taxon>Aureispira</taxon>
    </lineage>
</organism>
<sequence length="169" mass="18193">MKKTKLFFAAIAIFSIAYTTQSCQDPTPEPTEFIADNSTFANFTNWELAATNVGPSPSLGAAHAGNDSTVTRKIYYKDAQAPVDGVYPVGTVIVKHSANPAGTVAEYTGMVKRGNSFNPSHNDWEWFMLESNGNIATDSSGAEMRGANLMNGMCNNCHSVATTDYSFSK</sequence>
<keyword evidence="3" id="KW-1185">Reference proteome</keyword>
<dbReference type="AlphaFoldDB" id="A0A915YBD9"/>
<protein>
    <recommendedName>
        <fullName evidence="4">Cytochrome P460 domain-containing protein</fullName>
    </recommendedName>
</protein>
<keyword evidence="1" id="KW-0732">Signal</keyword>
<dbReference type="Proteomes" id="UP001060919">
    <property type="component" value="Chromosome"/>
</dbReference>
<feature type="signal peptide" evidence="1">
    <location>
        <begin position="1"/>
        <end position="24"/>
    </location>
</feature>